<dbReference type="CDD" id="cd03280">
    <property type="entry name" value="ABC_MutS2"/>
    <property type="match status" value="1"/>
</dbReference>
<dbReference type="Pfam" id="PF00488">
    <property type="entry name" value="MutS_V"/>
    <property type="match status" value="1"/>
</dbReference>
<accession>A0A518B4J7</accession>
<evidence type="ECO:0000256" key="1">
    <source>
        <dbReference type="ARBA" id="ARBA00022730"/>
    </source>
</evidence>
<dbReference type="GO" id="GO:0140664">
    <property type="term" value="F:ATP-dependent DNA damage sensor activity"/>
    <property type="evidence" value="ECO:0007669"/>
    <property type="project" value="InterPro"/>
</dbReference>
<dbReference type="SMART" id="SM00533">
    <property type="entry name" value="MUTSd"/>
    <property type="match status" value="1"/>
</dbReference>
<dbReference type="PROSITE" id="PS00486">
    <property type="entry name" value="DNA_MISMATCH_REPAIR_2"/>
    <property type="match status" value="1"/>
</dbReference>
<evidence type="ECO:0000256" key="2">
    <source>
        <dbReference type="ARBA" id="ARBA00022741"/>
    </source>
</evidence>
<dbReference type="KEGG" id="knv:Pan216_27750"/>
<dbReference type="AlphaFoldDB" id="A0A518B4J7"/>
<dbReference type="InterPro" id="IPR000432">
    <property type="entry name" value="DNA_mismatch_repair_MutS_C"/>
</dbReference>
<dbReference type="SUPFAM" id="SSF48334">
    <property type="entry name" value="DNA repair protein MutS, domain III"/>
    <property type="match status" value="1"/>
</dbReference>
<keyword evidence="1" id="KW-0699">rRNA-binding</keyword>
<evidence type="ECO:0000256" key="3">
    <source>
        <dbReference type="ARBA" id="ARBA00022801"/>
    </source>
</evidence>
<keyword evidence="7" id="KW-0175">Coiled coil</keyword>
<evidence type="ECO:0000256" key="4">
    <source>
        <dbReference type="ARBA" id="ARBA00022840"/>
    </source>
</evidence>
<keyword evidence="3 9" id="KW-0378">Hydrolase</keyword>
<dbReference type="InterPro" id="IPR005747">
    <property type="entry name" value="MutS2"/>
</dbReference>
<dbReference type="InterPro" id="IPR007696">
    <property type="entry name" value="DNA_mismatch_repair_MutS_core"/>
</dbReference>
<dbReference type="Gene3D" id="3.40.50.300">
    <property type="entry name" value="P-loop containing nucleotide triphosphate hydrolases"/>
    <property type="match status" value="1"/>
</dbReference>
<dbReference type="PANTHER" id="PTHR48466">
    <property type="entry name" value="OS10G0509000 PROTEIN-RELATED"/>
    <property type="match status" value="1"/>
</dbReference>
<dbReference type="NCBIfam" id="TIGR01069">
    <property type="entry name" value="mutS2"/>
    <property type="match status" value="1"/>
</dbReference>
<evidence type="ECO:0000256" key="5">
    <source>
        <dbReference type="ARBA" id="ARBA00022884"/>
    </source>
</evidence>
<dbReference type="OrthoDB" id="9808166at2"/>
<dbReference type="Proteomes" id="UP000317093">
    <property type="component" value="Chromosome"/>
</dbReference>
<dbReference type="PANTHER" id="PTHR48466:SF2">
    <property type="entry name" value="OS10G0509000 PROTEIN"/>
    <property type="match status" value="1"/>
</dbReference>
<dbReference type="InterPro" id="IPR045076">
    <property type="entry name" value="MutS"/>
</dbReference>
<evidence type="ECO:0000313" key="9">
    <source>
        <dbReference type="EMBL" id="QDU61910.1"/>
    </source>
</evidence>
<dbReference type="SMART" id="SM00534">
    <property type="entry name" value="MUTSac"/>
    <property type="match status" value="1"/>
</dbReference>
<dbReference type="PIRSF" id="PIRSF005814">
    <property type="entry name" value="MutS_YshD"/>
    <property type="match status" value="1"/>
</dbReference>
<dbReference type="GO" id="GO:0045910">
    <property type="term" value="P:negative regulation of DNA recombination"/>
    <property type="evidence" value="ECO:0007669"/>
    <property type="project" value="InterPro"/>
</dbReference>
<dbReference type="FunFam" id="3.40.50.300:FF:000830">
    <property type="entry name" value="Endonuclease MutS2"/>
    <property type="match status" value="1"/>
</dbReference>
<dbReference type="InterPro" id="IPR036187">
    <property type="entry name" value="DNA_mismatch_repair_MutS_sf"/>
</dbReference>
<protein>
    <submittedName>
        <fullName evidence="9">Endonuclease MutS2</fullName>
        <ecNumber evidence="9">3.1.-.-</ecNumber>
    </submittedName>
</protein>
<name>A0A518B4J7_9BACT</name>
<evidence type="ECO:0000259" key="8">
    <source>
        <dbReference type="PROSITE" id="PS00486"/>
    </source>
</evidence>
<gene>
    <name evidence="9" type="primary">mutS2</name>
    <name evidence="9" type="ORF">Pan216_27750</name>
</gene>
<evidence type="ECO:0000256" key="6">
    <source>
        <dbReference type="ARBA" id="ARBA00023125"/>
    </source>
</evidence>
<dbReference type="InterPro" id="IPR027417">
    <property type="entry name" value="P-loop_NTPase"/>
</dbReference>
<dbReference type="GO" id="GO:0016887">
    <property type="term" value="F:ATP hydrolysis activity"/>
    <property type="evidence" value="ECO:0007669"/>
    <property type="project" value="InterPro"/>
</dbReference>
<keyword evidence="10" id="KW-1185">Reference proteome</keyword>
<dbReference type="Pfam" id="PF20297">
    <property type="entry name" value="MSSS"/>
    <property type="match status" value="1"/>
</dbReference>
<proteinExistence type="predicted"/>
<feature type="coiled-coil region" evidence="7">
    <location>
        <begin position="531"/>
        <end position="572"/>
    </location>
</feature>
<evidence type="ECO:0000256" key="7">
    <source>
        <dbReference type="SAM" id="Coils"/>
    </source>
</evidence>
<dbReference type="GO" id="GO:0019843">
    <property type="term" value="F:rRNA binding"/>
    <property type="evidence" value="ECO:0007669"/>
    <property type="project" value="UniProtKB-KW"/>
</dbReference>
<keyword evidence="6" id="KW-0238">DNA-binding</keyword>
<dbReference type="InterPro" id="IPR046893">
    <property type="entry name" value="MSSS"/>
</dbReference>
<dbReference type="EMBL" id="CP036279">
    <property type="protein sequence ID" value="QDU61910.1"/>
    <property type="molecule type" value="Genomic_DNA"/>
</dbReference>
<dbReference type="EC" id="3.1.-.-" evidence="9"/>
<keyword evidence="2" id="KW-0547">Nucleotide-binding</keyword>
<dbReference type="RefSeq" id="WP_145258441.1">
    <property type="nucleotide sequence ID" value="NZ_CP036279.1"/>
</dbReference>
<dbReference type="GO" id="GO:0004519">
    <property type="term" value="F:endonuclease activity"/>
    <property type="evidence" value="ECO:0007669"/>
    <property type="project" value="UniProtKB-KW"/>
</dbReference>
<dbReference type="GO" id="GO:0005524">
    <property type="term" value="F:ATP binding"/>
    <property type="evidence" value="ECO:0007669"/>
    <property type="project" value="UniProtKB-KW"/>
</dbReference>
<reference evidence="9 10" key="1">
    <citation type="submission" date="2019-02" db="EMBL/GenBank/DDBJ databases">
        <title>Deep-cultivation of Planctomycetes and their phenomic and genomic characterization uncovers novel biology.</title>
        <authorList>
            <person name="Wiegand S."/>
            <person name="Jogler M."/>
            <person name="Boedeker C."/>
            <person name="Pinto D."/>
            <person name="Vollmers J."/>
            <person name="Rivas-Marin E."/>
            <person name="Kohn T."/>
            <person name="Peeters S.H."/>
            <person name="Heuer A."/>
            <person name="Rast P."/>
            <person name="Oberbeckmann S."/>
            <person name="Bunk B."/>
            <person name="Jeske O."/>
            <person name="Meyerdierks A."/>
            <person name="Storesund J.E."/>
            <person name="Kallscheuer N."/>
            <person name="Luecker S."/>
            <person name="Lage O.M."/>
            <person name="Pohl T."/>
            <person name="Merkel B.J."/>
            <person name="Hornburger P."/>
            <person name="Mueller R.-W."/>
            <person name="Bruemmer F."/>
            <person name="Labrenz M."/>
            <person name="Spormann A.M."/>
            <person name="Op den Camp H."/>
            <person name="Overmann J."/>
            <person name="Amann R."/>
            <person name="Jetten M.S.M."/>
            <person name="Mascher T."/>
            <person name="Medema M.H."/>
            <person name="Devos D.P."/>
            <person name="Kaster A.-K."/>
            <person name="Ovreas L."/>
            <person name="Rohde M."/>
            <person name="Galperin M.Y."/>
            <person name="Jogler C."/>
        </authorList>
    </citation>
    <scope>NUCLEOTIDE SEQUENCE [LARGE SCALE GENOMIC DNA]</scope>
    <source>
        <strain evidence="9 10">Pan216</strain>
    </source>
</reference>
<feature type="domain" description="DNA mismatch repair proteins mutS family" evidence="8">
    <location>
        <begin position="418"/>
        <end position="434"/>
    </location>
</feature>
<keyword evidence="4" id="KW-0067">ATP-binding</keyword>
<keyword evidence="9" id="KW-0540">Nuclease</keyword>
<organism evidence="9 10">
    <name type="scientific">Kolteria novifilia</name>
    <dbReference type="NCBI Taxonomy" id="2527975"/>
    <lineage>
        <taxon>Bacteria</taxon>
        <taxon>Pseudomonadati</taxon>
        <taxon>Planctomycetota</taxon>
        <taxon>Planctomycetia</taxon>
        <taxon>Kolteriales</taxon>
        <taxon>Kolteriaceae</taxon>
        <taxon>Kolteria</taxon>
    </lineage>
</organism>
<dbReference type="GO" id="GO:0006298">
    <property type="term" value="P:mismatch repair"/>
    <property type="evidence" value="ECO:0007669"/>
    <property type="project" value="InterPro"/>
</dbReference>
<dbReference type="SUPFAM" id="SSF52540">
    <property type="entry name" value="P-loop containing nucleoside triphosphate hydrolases"/>
    <property type="match status" value="1"/>
</dbReference>
<sequence>MDERTLQLLEFDKILRLVEGFAGSSLGKERIRALAPSEEVEKIEAALALTAEMVEALGARLTPPLGGLHDIFKAVKRARLGLLLEIETIREIRDVLELSGRVRDYWVDLGTDYPRLGTMLADVEDMRHLANVIDNAIDERGIVRDNASPELKRIREELHVYDERIQVELKRLLRQPDIQKALRYHGATVSGHHHVLPVAVNHRHKVEGVVHRASASGETVYIEPARVAEISAEMTLLRAAEQREIRRVLRELTGKIGNETKAILTSLEVMADLDALHAKARFSIEHDLAVPEIGAKGALRLVYARHPLLLQQAKEASRHGEERSVVPIDIRLGDPFHILVITGPNTGGKTVALKTVGLLSVMALSGLPIPARPTSRVPIIRNILADIGDEQSIEQSLSTFSSHVGRIAKILSKAHPKTLVLLDELGAGTEPSEGAALGRSILDELASLGSFAMVTTHLGALKKFALSTDKAENAAVEFDPETLRPTYRLMIGQTGESCALRIARRLNLPDHVLERAEKYHESGRDARDIEEESLQRLRHDAERQRLAAEEAKEQATNAAEEFRKKTELLEQEAIVKEQITKARESLRPGDRVRVPRFDKTGTVVRVDRRRGEAAVTVGAVEWQIALDDLIPTQDD</sequence>
<keyword evidence="9" id="KW-0255">Endonuclease</keyword>
<keyword evidence="5" id="KW-0694">RNA-binding</keyword>
<evidence type="ECO:0000313" key="10">
    <source>
        <dbReference type="Proteomes" id="UP000317093"/>
    </source>
</evidence>
<dbReference type="GO" id="GO:0030983">
    <property type="term" value="F:mismatched DNA binding"/>
    <property type="evidence" value="ECO:0007669"/>
    <property type="project" value="InterPro"/>
</dbReference>